<dbReference type="CDD" id="cd02440">
    <property type="entry name" value="AdoMet_MTases"/>
    <property type="match status" value="1"/>
</dbReference>
<accession>A0A5M8PZ92</accession>
<dbReference type="Proteomes" id="UP000324767">
    <property type="component" value="Unassembled WGS sequence"/>
</dbReference>
<proteinExistence type="predicted"/>
<feature type="compositionally biased region" description="Polar residues" evidence="1">
    <location>
        <begin position="345"/>
        <end position="360"/>
    </location>
</feature>
<evidence type="ECO:0008006" key="4">
    <source>
        <dbReference type="Google" id="ProtNLM"/>
    </source>
</evidence>
<dbReference type="EMBL" id="VXIT01000002">
    <property type="protein sequence ID" value="KAA6414435.1"/>
    <property type="molecule type" value="Genomic_DNA"/>
</dbReference>
<dbReference type="Gene3D" id="3.40.50.150">
    <property type="entry name" value="Vaccinia Virus protein VP39"/>
    <property type="match status" value="1"/>
</dbReference>
<feature type="region of interest" description="Disordered" evidence="1">
    <location>
        <begin position="316"/>
        <end position="403"/>
    </location>
</feature>
<organism evidence="2 3">
    <name type="scientific">Lasallia pustulata</name>
    <dbReference type="NCBI Taxonomy" id="136370"/>
    <lineage>
        <taxon>Eukaryota</taxon>
        <taxon>Fungi</taxon>
        <taxon>Dikarya</taxon>
        <taxon>Ascomycota</taxon>
        <taxon>Pezizomycotina</taxon>
        <taxon>Lecanoromycetes</taxon>
        <taxon>OSLEUM clade</taxon>
        <taxon>Umbilicariomycetidae</taxon>
        <taxon>Umbilicariales</taxon>
        <taxon>Umbilicariaceae</taxon>
        <taxon>Lasallia</taxon>
    </lineage>
</organism>
<evidence type="ECO:0000313" key="3">
    <source>
        <dbReference type="Proteomes" id="UP000324767"/>
    </source>
</evidence>
<dbReference type="InterPro" id="IPR029063">
    <property type="entry name" value="SAM-dependent_MTases_sf"/>
</dbReference>
<sequence length="403" mass="45259">MAQVVLEVDEHLSQDDDIRGLDSKSLSASVLDYEYENGRRYHGYKAGHYPIPNDESELDRLDLQHHLLTTLLDGKLHLAPLKDPKKILDLGTGTGIWAIDMADLYPDAIVIGTDLSPVQPQWVPDNVHFAIEDVESDWTYTEDSFDYIHIRLLIGAISDWSSLIRKAYSHLRPGGYVEVQEIDPRMTSDDDSLHPDNISSVWSTLICEASENYGRPIPRATEYKYWLEEAGFAEIRETIYKRPTNTWPKNKQLKEVGKFQLVNYTEGLEGLSVGLFTRGLQWQPAEVQVLVAKVKTELKNKNIHSYQNLAVVYGRKPETAPPSRGAKSGRRSLPASRPADKTASGAKSNASPGKPNTSDITLPYQAVRPLKAVQKGNIKYGHSNQAQPMGIPKSSYEKFEFPE</sequence>
<dbReference type="SUPFAM" id="SSF53335">
    <property type="entry name" value="S-adenosyl-L-methionine-dependent methyltransferases"/>
    <property type="match status" value="1"/>
</dbReference>
<evidence type="ECO:0000256" key="1">
    <source>
        <dbReference type="SAM" id="MobiDB-lite"/>
    </source>
</evidence>
<gene>
    <name evidence="2" type="ORF">FRX48_01184</name>
</gene>
<dbReference type="AlphaFoldDB" id="A0A5M8PZ92"/>
<dbReference type="PANTHER" id="PTHR43591">
    <property type="entry name" value="METHYLTRANSFERASE"/>
    <property type="match status" value="1"/>
</dbReference>
<reference evidence="2 3" key="1">
    <citation type="submission" date="2019-09" db="EMBL/GenBank/DDBJ databases">
        <title>The hologenome of the rock-dwelling lichen Lasallia pustulata.</title>
        <authorList>
            <person name="Greshake Tzovaras B."/>
            <person name="Segers F."/>
            <person name="Bicker A."/>
            <person name="Dal Grande F."/>
            <person name="Otte J."/>
            <person name="Hankeln T."/>
            <person name="Schmitt I."/>
            <person name="Ebersberger I."/>
        </authorList>
    </citation>
    <scope>NUCLEOTIDE SEQUENCE [LARGE SCALE GENOMIC DNA]</scope>
    <source>
        <strain evidence="2">A1-1</strain>
    </source>
</reference>
<evidence type="ECO:0000313" key="2">
    <source>
        <dbReference type="EMBL" id="KAA6414435.1"/>
    </source>
</evidence>
<name>A0A5M8PZ92_9LECA</name>
<dbReference type="GO" id="GO:0008168">
    <property type="term" value="F:methyltransferase activity"/>
    <property type="evidence" value="ECO:0007669"/>
    <property type="project" value="TreeGrafter"/>
</dbReference>
<dbReference type="PANTHER" id="PTHR43591:SF10">
    <property type="entry name" value="ABC TRANSMEMBRANE TYPE-1 DOMAIN-CONTAINING PROTEIN-RELATED"/>
    <property type="match status" value="1"/>
</dbReference>
<comment type="caution">
    <text evidence="2">The sequence shown here is derived from an EMBL/GenBank/DDBJ whole genome shotgun (WGS) entry which is preliminary data.</text>
</comment>
<dbReference type="OrthoDB" id="2013972at2759"/>
<dbReference type="Pfam" id="PF13489">
    <property type="entry name" value="Methyltransf_23"/>
    <property type="match status" value="1"/>
</dbReference>
<protein>
    <recommendedName>
        <fullName evidence="4">S-adenosyl-L-methionine-dependent methyltransferase</fullName>
    </recommendedName>
</protein>